<keyword evidence="1" id="KW-0812">Transmembrane</keyword>
<keyword evidence="1" id="KW-0472">Membrane</keyword>
<dbReference type="Proteomes" id="UP000245021">
    <property type="component" value="Unassembled WGS sequence"/>
</dbReference>
<name>A0A2R5HDK9_9LACT</name>
<protein>
    <submittedName>
        <fullName evidence="2">Uncharacterized protein</fullName>
    </submittedName>
</protein>
<gene>
    <name evidence="2" type="ORF">NtB2_00285</name>
</gene>
<evidence type="ECO:0000313" key="3">
    <source>
        <dbReference type="Proteomes" id="UP000245021"/>
    </source>
</evidence>
<evidence type="ECO:0000256" key="1">
    <source>
        <dbReference type="SAM" id="Phobius"/>
    </source>
</evidence>
<accession>A0A2R5HDK9</accession>
<reference evidence="2 3" key="1">
    <citation type="journal article" date="2018" name="Genome Announc.">
        <title>Draft Genome Sequence of Lactococcus sp. Strain NtB2 (JCM 32569), Isolated from the Gut of the Higher Termite Nasutitermes takasagoensis.</title>
        <authorList>
            <person name="Noda S."/>
            <person name="Aihara C."/>
            <person name="Yuki M."/>
            <person name="Ohkuma M."/>
        </authorList>
    </citation>
    <scope>NUCLEOTIDE SEQUENCE [LARGE SCALE GENOMIC DNA]</scope>
    <source>
        <strain evidence="2 3">NtB2</strain>
    </source>
</reference>
<feature type="transmembrane region" description="Helical" evidence="1">
    <location>
        <begin position="12"/>
        <end position="28"/>
    </location>
</feature>
<feature type="transmembrane region" description="Helical" evidence="1">
    <location>
        <begin position="40"/>
        <end position="61"/>
    </location>
</feature>
<keyword evidence="3" id="KW-1185">Reference proteome</keyword>
<sequence>MLIFHQLVDQSLMAIALISFLGLAYCLVKRKYLAFNIIGPLVFLLEVIYLLMSLTLFWVGLSFQ</sequence>
<dbReference type="AlphaFoldDB" id="A0A2R5HDK9"/>
<dbReference type="RefSeq" id="WP_109245169.1">
    <property type="nucleotide sequence ID" value="NZ_BFFO01000002.1"/>
</dbReference>
<evidence type="ECO:0000313" key="2">
    <source>
        <dbReference type="EMBL" id="GBG96174.1"/>
    </source>
</evidence>
<keyword evidence="1" id="KW-1133">Transmembrane helix</keyword>
<proteinExistence type="predicted"/>
<dbReference type="EMBL" id="BFFO01000002">
    <property type="protein sequence ID" value="GBG96174.1"/>
    <property type="molecule type" value="Genomic_DNA"/>
</dbReference>
<organism evidence="2 3">
    <name type="scientific">Lactococcus termiticola</name>
    <dbReference type="NCBI Taxonomy" id="2169526"/>
    <lineage>
        <taxon>Bacteria</taxon>
        <taxon>Bacillati</taxon>
        <taxon>Bacillota</taxon>
        <taxon>Bacilli</taxon>
        <taxon>Lactobacillales</taxon>
        <taxon>Streptococcaceae</taxon>
        <taxon>Lactococcus</taxon>
    </lineage>
</organism>
<comment type="caution">
    <text evidence="2">The sequence shown here is derived from an EMBL/GenBank/DDBJ whole genome shotgun (WGS) entry which is preliminary data.</text>
</comment>